<feature type="domain" description="vWA-MoxR associated protein C-terminal" evidence="3">
    <location>
        <begin position="258"/>
        <end position="493"/>
    </location>
</feature>
<proteinExistence type="predicted"/>
<reference evidence="4" key="1">
    <citation type="submission" date="2024-07" db="EMBL/GenBank/DDBJ databases">
        <title>Complete genome sequences of cellulolytic bacteria, Kitasatospora sp. CMC57 and Streptomyces sp. CMC78, isolated from Japanese agricultural soil.</title>
        <authorList>
            <person name="Hashimoto T."/>
            <person name="Ito M."/>
            <person name="Iwamoto M."/>
            <person name="Fukahori D."/>
            <person name="Shoda T."/>
            <person name="Sakoda M."/>
            <person name="Morohoshi T."/>
            <person name="Mitsuboshi M."/>
            <person name="Nishizawa T."/>
        </authorList>
    </citation>
    <scope>NUCLEOTIDE SEQUENCE</scope>
    <source>
        <strain evidence="4">CMC78</strain>
    </source>
</reference>
<dbReference type="InterPro" id="IPR045450">
    <property type="entry name" value="VMAP_C"/>
</dbReference>
<dbReference type="Pfam" id="PF19956">
    <property type="entry name" value="EAD2"/>
    <property type="match status" value="1"/>
</dbReference>
<evidence type="ECO:0000313" key="4">
    <source>
        <dbReference type="EMBL" id="BFP50986.1"/>
    </source>
</evidence>
<dbReference type="AlphaFoldDB" id="A0AB33K8C5"/>
<dbReference type="Pfam" id="PF19916">
    <property type="entry name" value="VMAP-M0"/>
    <property type="match status" value="1"/>
</dbReference>
<gene>
    <name evidence="4" type="ORF">SCMC78_07930</name>
</gene>
<dbReference type="KEGG" id="stcm:SCMC78_07930"/>
<name>A0AB33K8C5_9ACTN</name>
<protein>
    <recommendedName>
        <fullName evidence="5">Aromatic ring-opening dioxygenase LigA</fullName>
    </recommendedName>
</protein>
<feature type="domain" description="Effector-associated" evidence="2">
    <location>
        <begin position="18"/>
        <end position="90"/>
    </location>
</feature>
<dbReference type="InterPro" id="IPR045431">
    <property type="entry name" value="EAD2"/>
</dbReference>
<evidence type="ECO:0000259" key="1">
    <source>
        <dbReference type="Pfam" id="PF19916"/>
    </source>
</evidence>
<accession>A0AB33K8C5</accession>
<sequence length="505" mass="55643">MNAVPHGHPGPDLVQTLVDALTLLDCVKDRGQRYEFVDTVAYRLDIELTYPDSTPRIDMMHLVRKVIHRPGGPEAILYAVRVVSGKDDAERIAAEAGIRTDGDRPGPWPAPVFAESIARQARRLLDEATDIDGVRLRALLAEELPGELPDSGTPAELFDRAQDMTARADGLPAAVVLVEAAATLSAERGAPLRRWSDRWATGDPAAAADDARAGVPGASDALAVCRQRLERPAAPDPTVPRCLVVMVDPARDGSPDVFVRHWINKAPGYWRPEPGQVQTATLDTLAGAVEHAVEQGEALWADRPATGEQGPVHVEFLLPFDLLNHDMARLELGTRAPRPWPIGLRYRVHLRSLDRMRGDAGQLRRWQARWDRLRTAPAPAPHRWKAADRDGFERWRAHLAGDESLTAVILDAPAVQGHGLEALQTAVVEGIGLAAWDRRLESTSHSSELLTLLLGHAYTQLPETVNRLRMGAEVDEDGPLWVGRHIAFFWDDPYRLVDREELLSA</sequence>
<dbReference type="EMBL" id="AP035884">
    <property type="protein sequence ID" value="BFP50986.1"/>
    <property type="molecule type" value="Genomic_DNA"/>
</dbReference>
<evidence type="ECO:0000259" key="2">
    <source>
        <dbReference type="Pfam" id="PF19956"/>
    </source>
</evidence>
<evidence type="ECO:0008006" key="5">
    <source>
        <dbReference type="Google" id="ProtNLM"/>
    </source>
</evidence>
<dbReference type="RefSeq" id="WP_397724974.1">
    <property type="nucleotide sequence ID" value="NZ_AP035884.1"/>
</dbReference>
<evidence type="ECO:0000259" key="3">
    <source>
        <dbReference type="Pfam" id="PF20028"/>
    </source>
</evidence>
<dbReference type="Pfam" id="PF20028">
    <property type="entry name" value="VMAP-C"/>
    <property type="match status" value="1"/>
</dbReference>
<feature type="domain" description="vWA-MoxR associated protein middle region 0" evidence="1">
    <location>
        <begin position="118"/>
        <end position="201"/>
    </location>
</feature>
<organism evidence="4">
    <name type="scientific">Streptomyces sp. CMC78</name>
    <dbReference type="NCBI Taxonomy" id="3231512"/>
    <lineage>
        <taxon>Bacteria</taxon>
        <taxon>Bacillati</taxon>
        <taxon>Actinomycetota</taxon>
        <taxon>Actinomycetes</taxon>
        <taxon>Kitasatosporales</taxon>
        <taxon>Streptomycetaceae</taxon>
        <taxon>Streptomyces</taxon>
    </lineage>
</organism>
<dbReference type="InterPro" id="IPR045555">
    <property type="entry name" value="VMAP-M0"/>
</dbReference>